<gene>
    <name evidence="2" type="ORF">SAMN05421852_10946</name>
</gene>
<protein>
    <recommendedName>
        <fullName evidence="4">Sporulation related domain-containing protein</fullName>
    </recommendedName>
</protein>
<keyword evidence="3" id="KW-1185">Reference proteome</keyword>
<keyword evidence="1" id="KW-1133">Transmembrane helix</keyword>
<organism evidence="2 3">
    <name type="scientific">Thermoflavimicrobium dichotomicum</name>
    <dbReference type="NCBI Taxonomy" id="46223"/>
    <lineage>
        <taxon>Bacteria</taxon>
        <taxon>Bacillati</taxon>
        <taxon>Bacillota</taxon>
        <taxon>Bacilli</taxon>
        <taxon>Bacillales</taxon>
        <taxon>Thermoactinomycetaceae</taxon>
        <taxon>Thermoflavimicrobium</taxon>
    </lineage>
</organism>
<evidence type="ECO:0000256" key="1">
    <source>
        <dbReference type="SAM" id="Phobius"/>
    </source>
</evidence>
<dbReference type="STRING" id="46223.SAMN05421852_10946"/>
<evidence type="ECO:0000313" key="2">
    <source>
        <dbReference type="EMBL" id="SFJ41951.1"/>
    </source>
</evidence>
<accession>A0A1I3R989</accession>
<evidence type="ECO:0008006" key="4">
    <source>
        <dbReference type="Google" id="ProtNLM"/>
    </source>
</evidence>
<proteinExistence type="predicted"/>
<dbReference type="AlphaFoldDB" id="A0A1I3R989"/>
<name>A0A1I3R989_9BACL</name>
<feature type="transmembrane region" description="Helical" evidence="1">
    <location>
        <begin position="86"/>
        <end position="112"/>
    </location>
</feature>
<evidence type="ECO:0000313" key="3">
    <source>
        <dbReference type="Proteomes" id="UP000199545"/>
    </source>
</evidence>
<keyword evidence="1" id="KW-0812">Transmembrane</keyword>
<reference evidence="2 3" key="1">
    <citation type="submission" date="2016-10" db="EMBL/GenBank/DDBJ databases">
        <authorList>
            <person name="de Groot N.N."/>
        </authorList>
    </citation>
    <scope>NUCLEOTIDE SEQUENCE [LARGE SCALE GENOMIC DNA]</scope>
    <source>
        <strain evidence="2 3">DSM 44778</strain>
    </source>
</reference>
<dbReference type="Proteomes" id="UP000199545">
    <property type="component" value="Unassembled WGS sequence"/>
</dbReference>
<keyword evidence="1" id="KW-0472">Membrane</keyword>
<sequence>MNHKKVKVYANQKGLKVIVNHQMRNQNDKQMIESDETVETSLSSELKQIWQNLFQPRLGQEQQGIGWNSPRQPFFKHKKVKIPQPVIRLLASISGAVIVGLIMGGALLQLFFSDPSTRLSSIDSHLPKPSPSVSNSSTATESYSLPALHVVMLQAGNFQDKQGAKEKLTAYRTQGIMAVMSERAPYRIFLGVGFSNDEALKLSTMYGKKEVDVYLKEWKVGGEVFSEPQAKKWIQTELVSALKAGNQLVKQLGNISVQKMKPHLKQEDVFALNTETFAEYQKWVTQVQLLESKVPPAAKEALSEMIRGLDQAIQSGGAAEKNLSQALLWQIQEGLVRYIIGYDRLIHVLKSSGIQ</sequence>
<dbReference type="OrthoDB" id="2680382at2"/>
<dbReference type="RefSeq" id="WP_093230134.1">
    <property type="nucleotide sequence ID" value="NZ_FORR01000009.1"/>
</dbReference>
<dbReference type="EMBL" id="FORR01000009">
    <property type="protein sequence ID" value="SFJ41951.1"/>
    <property type="molecule type" value="Genomic_DNA"/>
</dbReference>